<dbReference type="Gene3D" id="1.20.120.450">
    <property type="entry name" value="dinb family like domain"/>
    <property type="match status" value="1"/>
</dbReference>
<protein>
    <submittedName>
        <fullName evidence="2">TIGR03086 family protein</fullName>
    </submittedName>
</protein>
<dbReference type="AlphaFoldDB" id="A0A8J3JBW7"/>
<accession>A0A8J3JBW7</accession>
<dbReference type="Pfam" id="PF11716">
    <property type="entry name" value="MDMPI_N"/>
    <property type="match status" value="1"/>
</dbReference>
<dbReference type="InterPro" id="IPR017517">
    <property type="entry name" value="Maleyloyr_isom"/>
</dbReference>
<reference evidence="2" key="1">
    <citation type="submission" date="2021-01" db="EMBL/GenBank/DDBJ databases">
        <title>Whole genome shotgun sequence of Actinocatenispora rupis NBRC 107355.</title>
        <authorList>
            <person name="Komaki H."/>
            <person name="Tamura T."/>
        </authorList>
    </citation>
    <scope>NUCLEOTIDE SEQUENCE</scope>
    <source>
        <strain evidence="2">NBRC 107355</strain>
    </source>
</reference>
<keyword evidence="3" id="KW-1185">Reference proteome</keyword>
<organism evidence="2 3">
    <name type="scientific">Actinocatenispora rupis</name>
    <dbReference type="NCBI Taxonomy" id="519421"/>
    <lineage>
        <taxon>Bacteria</taxon>
        <taxon>Bacillati</taxon>
        <taxon>Actinomycetota</taxon>
        <taxon>Actinomycetes</taxon>
        <taxon>Micromonosporales</taxon>
        <taxon>Micromonosporaceae</taxon>
        <taxon>Actinocatenispora</taxon>
    </lineage>
</organism>
<dbReference type="GO" id="GO:0046872">
    <property type="term" value="F:metal ion binding"/>
    <property type="evidence" value="ECO:0007669"/>
    <property type="project" value="InterPro"/>
</dbReference>
<name>A0A8J3JBW7_9ACTN</name>
<dbReference type="NCBIfam" id="TIGR03086">
    <property type="entry name" value="TIGR03086 family metal-binding protein"/>
    <property type="match status" value="1"/>
</dbReference>
<feature type="domain" description="Mycothiol-dependent maleylpyruvate isomerase metal-binding" evidence="1">
    <location>
        <begin position="22"/>
        <end position="140"/>
    </location>
</feature>
<gene>
    <name evidence="2" type="ORF">Aru02nite_45810</name>
</gene>
<proteinExistence type="predicted"/>
<comment type="caution">
    <text evidence="2">The sequence shown here is derived from an EMBL/GenBank/DDBJ whole genome shotgun (WGS) entry which is preliminary data.</text>
</comment>
<dbReference type="Proteomes" id="UP000612808">
    <property type="component" value="Unassembled WGS sequence"/>
</dbReference>
<dbReference type="InterPro" id="IPR034660">
    <property type="entry name" value="DinB/YfiT-like"/>
</dbReference>
<evidence type="ECO:0000259" key="1">
    <source>
        <dbReference type="Pfam" id="PF11716"/>
    </source>
</evidence>
<dbReference type="NCBIfam" id="TIGR03083">
    <property type="entry name" value="maleylpyruvate isomerase family mycothiol-dependent enzyme"/>
    <property type="match status" value="1"/>
</dbReference>
<sequence>MLVTYDDGRVGRMGIVDLGPVAGQVRDVTLGLADEQLDGVTPCDGYAVRDVLAHVLGLSVAFRGAAEKADGAAQNAAPTKAELPADWRERLPGLLDDLAEAWRTPDAWDGMTRVGGVDLPGSAAGAVAANELVLHGWDLARAVGARYEPDGAAVHTAYGFASSVAESTGGKGQDGLFGPAVAVPEDAPLFDRLLGLSGRTPTWTP</sequence>
<dbReference type="InterPro" id="IPR024344">
    <property type="entry name" value="MDMPI_metal-binding"/>
</dbReference>
<dbReference type="SUPFAM" id="SSF109854">
    <property type="entry name" value="DinB/YfiT-like putative metalloenzymes"/>
    <property type="match status" value="1"/>
</dbReference>
<dbReference type="EMBL" id="BOMB01000026">
    <property type="protein sequence ID" value="GID13692.1"/>
    <property type="molecule type" value="Genomic_DNA"/>
</dbReference>
<evidence type="ECO:0000313" key="3">
    <source>
        <dbReference type="Proteomes" id="UP000612808"/>
    </source>
</evidence>
<evidence type="ECO:0000313" key="2">
    <source>
        <dbReference type="EMBL" id="GID13692.1"/>
    </source>
</evidence>
<dbReference type="InterPro" id="IPR017520">
    <property type="entry name" value="CHP03086"/>
</dbReference>